<dbReference type="SUPFAM" id="SSF56112">
    <property type="entry name" value="Protein kinase-like (PK-like)"/>
    <property type="match status" value="1"/>
</dbReference>
<feature type="domain" description="Protein kinase" evidence="2">
    <location>
        <begin position="186"/>
        <end position="474"/>
    </location>
</feature>
<dbReference type="InterPro" id="IPR046958">
    <property type="entry name" value="RBK1/2/STUNTED"/>
</dbReference>
<dbReference type="SMART" id="SM00220">
    <property type="entry name" value="S_TKc"/>
    <property type="match status" value="1"/>
</dbReference>
<dbReference type="InterPro" id="IPR000719">
    <property type="entry name" value="Prot_kinase_dom"/>
</dbReference>
<dbReference type="Pfam" id="PF00069">
    <property type="entry name" value="Pkinase"/>
    <property type="match status" value="1"/>
</dbReference>
<dbReference type="GO" id="GO:0004672">
    <property type="term" value="F:protein kinase activity"/>
    <property type="evidence" value="ECO:0007669"/>
    <property type="project" value="InterPro"/>
</dbReference>
<organism evidence="3 4">
    <name type="scientific">Carpinus fangiana</name>
    <dbReference type="NCBI Taxonomy" id="176857"/>
    <lineage>
        <taxon>Eukaryota</taxon>
        <taxon>Viridiplantae</taxon>
        <taxon>Streptophyta</taxon>
        <taxon>Embryophyta</taxon>
        <taxon>Tracheophyta</taxon>
        <taxon>Spermatophyta</taxon>
        <taxon>Magnoliopsida</taxon>
        <taxon>eudicotyledons</taxon>
        <taxon>Gunneridae</taxon>
        <taxon>Pentapetalae</taxon>
        <taxon>rosids</taxon>
        <taxon>fabids</taxon>
        <taxon>Fagales</taxon>
        <taxon>Betulaceae</taxon>
        <taxon>Carpinus</taxon>
    </lineage>
</organism>
<evidence type="ECO:0000256" key="1">
    <source>
        <dbReference type="SAM" id="MobiDB-lite"/>
    </source>
</evidence>
<dbReference type="EMBL" id="CM017323">
    <property type="protein sequence ID" value="KAE8021990.1"/>
    <property type="molecule type" value="Genomic_DNA"/>
</dbReference>
<dbReference type="AlphaFoldDB" id="A0A5N6QYE8"/>
<dbReference type="GO" id="GO:0005524">
    <property type="term" value="F:ATP binding"/>
    <property type="evidence" value="ECO:0007669"/>
    <property type="project" value="InterPro"/>
</dbReference>
<reference evidence="3 4" key="1">
    <citation type="submission" date="2019-06" db="EMBL/GenBank/DDBJ databases">
        <title>A chromosomal-level reference genome of Carpinus fangiana (Coryloideae, Betulaceae).</title>
        <authorList>
            <person name="Yang X."/>
            <person name="Wang Z."/>
            <person name="Zhang L."/>
            <person name="Hao G."/>
            <person name="Liu J."/>
            <person name="Yang Y."/>
        </authorList>
    </citation>
    <scope>NUCLEOTIDE SEQUENCE [LARGE SCALE GENOMIC DNA]</scope>
    <source>
        <strain evidence="3">Cfa_2016G</strain>
        <tissue evidence="3">Leaf</tissue>
    </source>
</reference>
<sequence length="525" mass="58264">MGFLRGTCTSSREPPNSPDAPYSSSLPANRYFHYNDLKVKTILRKMIWELGLACVIPPRLRRSSSKKQSQADQHNDINNKNLEHNKAWLLAESGGCGAELTSADPQSVHSSFRFSFCSQVELESLNMNPSTAATVLMVNLDSGMTESRATALKWRRIESLERSISPVANTLIRFSYGEILSATRNFSKGRVLGRGALSCVFRGRVGLLRTAVAIKRLDKEDKESAKAFCRELMIASSLHNTNVVPLVGFCIDPEEGLFLVYKYVSGGSLERHLHGKKKGVKGGPSLPWSVRYKVAIGIAEAVAYLHNGTERCVVHRDIKPSNILLSSKKTPKLCDFGLATWTSAPSVPFLCKTVKGTFGYLAPEYFQHGKVSDKTDVYAFGVVLLELITGRKPIEARRPPGEENLVLWAKPLLQKGKGAIEELLDPQLKCTLRNSNQIARMIEAAAPCITNEESRRPSIDEIIAILRGEESPVFSKRKKPGFLGNGCVIDCYPQLQQTNSEMRSHLELAMLGVSEFEDDDHFFCR</sequence>
<gene>
    <name evidence="3" type="ORF">FH972_007831</name>
</gene>
<dbReference type="Gene3D" id="3.30.200.20">
    <property type="entry name" value="Phosphorylase Kinase, domain 1"/>
    <property type="match status" value="1"/>
</dbReference>
<dbReference type="Gene3D" id="1.10.510.10">
    <property type="entry name" value="Transferase(Phosphotransferase) domain 1"/>
    <property type="match status" value="1"/>
</dbReference>
<dbReference type="FunFam" id="1.10.510.10:FF:000284">
    <property type="entry name" value="Putative receptor-like serine/threonine-protein kinase"/>
    <property type="match status" value="1"/>
</dbReference>
<evidence type="ECO:0000259" key="2">
    <source>
        <dbReference type="PROSITE" id="PS50011"/>
    </source>
</evidence>
<protein>
    <recommendedName>
        <fullName evidence="2">Protein kinase domain-containing protein</fullName>
    </recommendedName>
</protein>
<proteinExistence type="predicted"/>
<dbReference type="InterPro" id="IPR011009">
    <property type="entry name" value="Kinase-like_dom_sf"/>
</dbReference>
<evidence type="ECO:0000313" key="4">
    <source>
        <dbReference type="Proteomes" id="UP000327013"/>
    </source>
</evidence>
<dbReference type="PANTHER" id="PTHR47987:SF37">
    <property type="entry name" value="PROTEIN KINASE DOMAIN-CONTAINING PROTEIN"/>
    <property type="match status" value="1"/>
</dbReference>
<accession>A0A5N6QYE8</accession>
<evidence type="ECO:0000313" key="3">
    <source>
        <dbReference type="EMBL" id="KAE8021990.1"/>
    </source>
</evidence>
<dbReference type="PROSITE" id="PS00108">
    <property type="entry name" value="PROTEIN_KINASE_ST"/>
    <property type="match status" value="1"/>
</dbReference>
<dbReference type="InterPro" id="IPR008271">
    <property type="entry name" value="Ser/Thr_kinase_AS"/>
</dbReference>
<dbReference type="PROSITE" id="PS50011">
    <property type="entry name" value="PROTEIN_KINASE_DOM"/>
    <property type="match status" value="1"/>
</dbReference>
<dbReference type="Proteomes" id="UP000327013">
    <property type="component" value="Chromosome 3"/>
</dbReference>
<name>A0A5N6QYE8_9ROSI</name>
<dbReference type="OrthoDB" id="4062651at2759"/>
<dbReference type="FunFam" id="3.30.200.20:FF:000482">
    <property type="entry name" value="probable serine/threonine-protein kinase PBL7"/>
    <property type="match status" value="1"/>
</dbReference>
<keyword evidence="4" id="KW-1185">Reference proteome</keyword>
<dbReference type="PANTHER" id="PTHR47987">
    <property type="entry name" value="OS08G0249100 PROTEIN"/>
    <property type="match status" value="1"/>
</dbReference>
<feature type="region of interest" description="Disordered" evidence="1">
    <location>
        <begin position="1"/>
        <end position="22"/>
    </location>
</feature>